<dbReference type="OrthoDB" id="221446at2"/>
<gene>
    <name evidence="3" type="primary">ycf3_2</name>
    <name evidence="3" type="ORF">Pla22_23330</name>
</gene>
<dbReference type="Proteomes" id="UP000316598">
    <property type="component" value="Unassembled WGS sequence"/>
</dbReference>
<dbReference type="Gene3D" id="1.25.40.10">
    <property type="entry name" value="Tetratricopeptide repeat domain"/>
    <property type="match status" value="3"/>
</dbReference>
<dbReference type="SUPFAM" id="SSF48452">
    <property type="entry name" value="TPR-like"/>
    <property type="match status" value="3"/>
</dbReference>
<name>A0A5C5WXF6_9BACT</name>
<dbReference type="PANTHER" id="PTHR12558">
    <property type="entry name" value="CELL DIVISION CYCLE 16,23,27"/>
    <property type="match status" value="1"/>
</dbReference>
<feature type="repeat" description="TPR" evidence="1">
    <location>
        <begin position="529"/>
        <end position="562"/>
    </location>
</feature>
<organism evidence="3 4">
    <name type="scientific">Rubripirellula amarantea</name>
    <dbReference type="NCBI Taxonomy" id="2527999"/>
    <lineage>
        <taxon>Bacteria</taxon>
        <taxon>Pseudomonadati</taxon>
        <taxon>Planctomycetota</taxon>
        <taxon>Planctomycetia</taxon>
        <taxon>Pirellulales</taxon>
        <taxon>Pirellulaceae</taxon>
        <taxon>Rubripirellula</taxon>
    </lineage>
</organism>
<dbReference type="PROSITE" id="PS50005">
    <property type="entry name" value="TPR"/>
    <property type="match status" value="2"/>
</dbReference>
<accession>A0A5C5WXF6</accession>
<evidence type="ECO:0000313" key="3">
    <source>
        <dbReference type="EMBL" id="TWT54683.1"/>
    </source>
</evidence>
<dbReference type="EMBL" id="SJPI01000001">
    <property type="protein sequence ID" value="TWT54683.1"/>
    <property type="molecule type" value="Genomic_DNA"/>
</dbReference>
<evidence type="ECO:0000256" key="2">
    <source>
        <dbReference type="SAM" id="Phobius"/>
    </source>
</evidence>
<proteinExistence type="predicted"/>
<evidence type="ECO:0000313" key="4">
    <source>
        <dbReference type="Proteomes" id="UP000316598"/>
    </source>
</evidence>
<dbReference type="PANTHER" id="PTHR12558:SF13">
    <property type="entry name" value="CELL DIVISION CYCLE PROTEIN 27 HOMOLOG"/>
    <property type="match status" value="1"/>
</dbReference>
<feature type="repeat" description="TPR" evidence="1">
    <location>
        <begin position="1439"/>
        <end position="1472"/>
    </location>
</feature>
<dbReference type="SMART" id="SM00028">
    <property type="entry name" value="TPR"/>
    <property type="match status" value="4"/>
</dbReference>
<dbReference type="InterPro" id="IPR011990">
    <property type="entry name" value="TPR-like_helical_dom_sf"/>
</dbReference>
<protein>
    <submittedName>
        <fullName evidence="3">Photosystem I assembly protein Ycf3</fullName>
    </submittedName>
</protein>
<keyword evidence="2" id="KW-0812">Transmembrane</keyword>
<feature type="transmembrane region" description="Helical" evidence="2">
    <location>
        <begin position="50"/>
        <end position="70"/>
    </location>
</feature>
<evidence type="ECO:0000256" key="1">
    <source>
        <dbReference type="PROSITE-ProRule" id="PRU00339"/>
    </source>
</evidence>
<keyword evidence="1" id="KW-0802">TPR repeat</keyword>
<comment type="caution">
    <text evidence="3">The sequence shown here is derived from an EMBL/GenBank/DDBJ whole genome shotgun (WGS) entry which is preliminary data.</text>
</comment>
<dbReference type="InterPro" id="IPR019734">
    <property type="entry name" value="TPR_rpt"/>
</dbReference>
<keyword evidence="2" id="KW-0472">Membrane</keyword>
<dbReference type="Pfam" id="PF13181">
    <property type="entry name" value="TPR_8"/>
    <property type="match status" value="1"/>
</dbReference>
<reference evidence="3 4" key="1">
    <citation type="submission" date="2019-02" db="EMBL/GenBank/DDBJ databases">
        <title>Deep-cultivation of Planctomycetes and their phenomic and genomic characterization uncovers novel biology.</title>
        <authorList>
            <person name="Wiegand S."/>
            <person name="Jogler M."/>
            <person name="Boedeker C."/>
            <person name="Pinto D."/>
            <person name="Vollmers J."/>
            <person name="Rivas-Marin E."/>
            <person name="Kohn T."/>
            <person name="Peeters S.H."/>
            <person name="Heuer A."/>
            <person name="Rast P."/>
            <person name="Oberbeckmann S."/>
            <person name="Bunk B."/>
            <person name="Jeske O."/>
            <person name="Meyerdierks A."/>
            <person name="Storesund J.E."/>
            <person name="Kallscheuer N."/>
            <person name="Luecker S."/>
            <person name="Lage O.M."/>
            <person name="Pohl T."/>
            <person name="Merkel B.J."/>
            <person name="Hornburger P."/>
            <person name="Mueller R.-W."/>
            <person name="Bruemmer F."/>
            <person name="Labrenz M."/>
            <person name="Spormann A.M."/>
            <person name="Op Den Camp H."/>
            <person name="Overmann J."/>
            <person name="Amann R."/>
            <person name="Jetten M.S.M."/>
            <person name="Mascher T."/>
            <person name="Medema M.H."/>
            <person name="Devos D.P."/>
            <person name="Kaster A.-K."/>
            <person name="Ovreas L."/>
            <person name="Rohde M."/>
            <person name="Galperin M.Y."/>
            <person name="Jogler C."/>
        </authorList>
    </citation>
    <scope>NUCLEOTIDE SEQUENCE [LARGE SCALE GENOMIC DNA]</scope>
    <source>
        <strain evidence="3 4">Pla22</strain>
    </source>
</reference>
<keyword evidence="2" id="KW-1133">Transmembrane helix</keyword>
<sequence>MSKTANDRKRFVLDRQPSAAQQAQLLLEAKTKLAQKELQRRQHWQINTKLAGISVVALAIIFTASAISYYHHSTTAATTFLSRAKMAADVEDHEAQAKWLSRYSLLRPDDLQVVIDTAIAADTAANLAEPERYTMALHAARKQLGIAIARISAKRPDDAKTLRKLLIQRLLQAGGPWLREAERQVVLLDADAEDAEATKSLAVSLMGQAKAAGFTETNRPEVDIAEGYWRWLASQPIGEVLATAVDRNPGDTDLIANLLSVFPKQSDLFDAANLEEHQQRLQVALKTLTQNHDSRSKLILFDFYQNNGKSDEANQWLIQNADVALQRLQSISESEDQTEDQPLGGKLPDHYWDFVLIQEAAPILATSDATKARQWYQTLMSLQIPSIPDAVRENVFANAGLLANASGAPDDAIAIWESGLEQVDANSLDLLGLLANAKNQGESDQEFSDVLDRFRDALETYSLRLSRTSDNEISHAARTALSGKIQVAKWRLQVLEGSLDAKNGQSADAAVHLEAALSASIVVDARERAAVALQLAAIYADEGIWDQVASSYDRAVDLVPNDLELRIKAADAWMQSGNRMQAMEHWRVLGASDSPAIQAASIEALFNYQLRLPHEQRDFSGVRTAVARIKRSFAPSQESDDPKTIAAMAAANSRLAVVEASLPPSGTIAEDHLRSQDFAEKIHELAVRYEDDGTIQAFAAERLAALGHDEQSKERLAQLEKLVGKDDVSLVAVRARIEAERGNIADAGKQLLNRAEADPVHADELRFRAFEIAARGRDSNLAYEALSSISDANKTHSLLFQLAKTAIALPHDSQHLKVDGKTLTPSELASQWQQTLRTEEGETGSYWKFLRVSELIVELRSSKGPIEPTDPRLVEARSLVRELVSLRPRWGEAISLEGWIASIEGNAKQAISKLRRGIAAGDRRLMTRQCLIEQLCRVGLDADAERELHLASMSTDIPLDQYATTKIQLAQRQGEFERSVDVAQDAIDQRPTDFICHVVMCKAASIAAVNTTDSDQQERLIEKARSAIQKAAELATKPELAVFAAHLELELAHGDEASARGVIADIDNSELAEHVQLVLQSHGLTALKDYQAALPLLQAADKLKPTATTQRALAELYRLLHRQDEAVNALRLAQSRDSNNTEIRNDLARALAARDGEDVDWNELEQLLAKSDKTSVSNRYLHAVLLGLKGNSEQQTEAFKILRALVRERNSSSDDAARFLAALLGKQLKQLGDSADEKQRDSITSEIRSTHESLVRRTLPEVGDLYRFADFLLDSENDEDLPRVKNLLDELQSTRRGTVAALEIGVRYAQRTGDQAKTPEIVNSWANDAVASESMDDPMVAGIAGSSLIKLGFIEEGLNWHKQSYEKDPKRLPHYVVALSAVGKTHESVEVCTEHYLEHEDLTSAVLLAEALMNSMADAQTEPCQQVIESALDRFSNDAGLIEAVATLRLQQGNNREAVQYYERALKIDPLRLRSLNNLAMALSEMPDRAHEGVNWIDRAIQLAGEAPELLDTKGVVLLKAGHPVEAQQVFQQAVLDTNEPRYQFHLIVALLQQDKEQEAAKAWKRLDIEKLDRSGLTVEERDQLDLMAKKYSS</sequence>
<keyword evidence="4" id="KW-1185">Reference proteome</keyword>
<dbReference type="RefSeq" id="WP_146514693.1">
    <property type="nucleotide sequence ID" value="NZ_SJPI01000001.1"/>
</dbReference>